<organism evidence="1 2">
    <name type="scientific">Choristoneura fumiferana</name>
    <name type="common">Spruce budworm moth</name>
    <name type="synonym">Archips fumiferana</name>
    <dbReference type="NCBI Taxonomy" id="7141"/>
    <lineage>
        <taxon>Eukaryota</taxon>
        <taxon>Metazoa</taxon>
        <taxon>Ecdysozoa</taxon>
        <taxon>Arthropoda</taxon>
        <taxon>Hexapoda</taxon>
        <taxon>Insecta</taxon>
        <taxon>Pterygota</taxon>
        <taxon>Neoptera</taxon>
        <taxon>Endopterygota</taxon>
        <taxon>Lepidoptera</taxon>
        <taxon>Glossata</taxon>
        <taxon>Ditrysia</taxon>
        <taxon>Tortricoidea</taxon>
        <taxon>Tortricidae</taxon>
        <taxon>Tortricinae</taxon>
        <taxon>Choristoneura</taxon>
    </lineage>
</organism>
<comment type="caution">
    <text evidence="1">The sequence shown here is derived from an EMBL/GenBank/DDBJ whole genome shotgun (WGS) entry which is preliminary data.</text>
</comment>
<gene>
    <name evidence="1" type="ORF">MSG28_003436</name>
</gene>
<dbReference type="EMBL" id="CM046105">
    <property type="protein sequence ID" value="KAI8434991.1"/>
    <property type="molecule type" value="Genomic_DNA"/>
</dbReference>
<name>A0ACC0KFK5_CHOFU</name>
<keyword evidence="2" id="KW-1185">Reference proteome</keyword>
<reference evidence="1 2" key="1">
    <citation type="journal article" date="2022" name="Genome Biol. Evol.">
        <title>The Spruce Budworm Genome: Reconstructing the Evolutionary History of Antifreeze Proteins.</title>
        <authorList>
            <person name="Beliveau C."/>
            <person name="Gagne P."/>
            <person name="Picq S."/>
            <person name="Vernygora O."/>
            <person name="Keeling C.I."/>
            <person name="Pinkney K."/>
            <person name="Doucet D."/>
            <person name="Wen F."/>
            <person name="Johnston J.S."/>
            <person name="Maaroufi H."/>
            <person name="Boyle B."/>
            <person name="Laroche J."/>
            <person name="Dewar K."/>
            <person name="Juretic N."/>
            <person name="Blackburn G."/>
            <person name="Nisole A."/>
            <person name="Brunet B."/>
            <person name="Brandao M."/>
            <person name="Lumley L."/>
            <person name="Duan J."/>
            <person name="Quan G."/>
            <person name="Lucarotti C.J."/>
            <person name="Roe A.D."/>
            <person name="Sperling F.A.H."/>
            <person name="Levesque R.C."/>
            <person name="Cusson M."/>
        </authorList>
    </citation>
    <scope>NUCLEOTIDE SEQUENCE [LARGE SCALE GENOMIC DNA]</scope>
    <source>
        <strain evidence="1">Glfc:IPQL:Cfum</strain>
    </source>
</reference>
<accession>A0ACC0KFK5</accession>
<sequence>MVIERLRRGSNGMPRAGLYAKKNGTYRVGNKTLFSFESNIFCKLTNEFQSRAPLQFYYLVQRRAVERDRPKLGHWDPEGEAVAQAPARRGAGAGACARAAACDFTLAFSHCPTKTLAERLTADRPSLLRCRVPVQRTVCSDPWSVRVVNLLSVRGKASQPAASSLCESEWRKRMGARPDALYARFDTYICTRKQTMYIDTLPLVVWTLIVTTTNVATQGQYGIGLGIKREVFFLNLEDGYFGCQVNDSTQILQLYELSKLCDGVPDCYKASDELRSELKCTDDCTKEDGAQCINGACLNGVCHCNDGFGGCNCQEADINECEDPTVASRCVANAECCNLPAHFICKCNRGFEGDGEEECRDIDECRRPGACGINAVCQNYPGNYTCACQAGYTGNPFDGCVDVDECASGSACGLGATCHNVEGGYECACPAGSEGDPRVACREADACARAVCGRGALCQTLPGAGSYRCVCPPGFRGDPDVGCTDVDECKSSEKVCGAHAVCTNTVGSFVCACEPEYTGDARAPLGCRDVDECEALERPCGTHAICENAAPGYNCVCPQGYRAKPDPQIACEQIDVNTLCKSNFDCTNNAECIENQCFCKEGFDAKGSVCIDIDECVTKTSSCGENALCVNTLGSYKCECANGFVGSPPKVKCRAPCEDVKCGDHAYCKPDGAEAYCVCDDGWSFDPTDIAAGCIDINECDTSVGPVGRCGTNARCSNTLGSFMCHCPEGYTGDAYKQCIDIDECQIEGTCGVGAECINRDGSFSCECAEGTIPDPDPRVRCAEILLCKNNKECPGNSICDQNSRCLCPEPNVGNECRHPCETLHCGSNSECLLTDQTAQCTCRIGFTGNPSSLNGCQDINECKSNPCGPGAVCKNLPGNFQCECPGSFQGDPYSDGCVPGKMPSECSETNPCSVGEQCILHDTENVCICPQGYTRSKETGYCEDINECIQHGRSPCGLNAICKNLPGSYECKCPPEYSGNPYNLCELCNDIHCQCQPPYKVVDGICVLSGCSKNNKCGKGAECIVIKDEVSYCACPAGFLQNREGTIEEGPSEKQLCSSDEECPNTLSCMNRTCLSPCGGVSCGPNAFCEVDNHAAWCRCNPGYTKPEGGKCISGCDSFSCASRAQCIISKSGPTCVCPEGMVGNPFPGGSCRRERVWAGRALRWDPVLRRGPLPAALRRRTISPQLVNQHVEKMHIVFMCVDVDECASGSACGLGATCHNVEGGYECACPRRQRGRPRVACREADACARAVCGRGALCQTLPGAGSYRCVCPPGFRGDPDVGCTDVDECKSSEKVCGAHAVCTNTVGSFVCACEPEYTGDARAPLGCRDVDECEALERPCGTHAICENAAPGYNCVCPQGYRAKPDPQIACEQIDVNTLCKSNFDCTNNAECIENQCFCKEGFDAKGSVCIDIDECVTKTSSCGENALCVNTLGSYKCECANGFVGSPPKVKCRAPCEDVKCGDHAYCKPDGAEAYCVCDDGWSFDPTDIAAGCIDINECDTSVGPVGRCGTNARCSNTLGSFMCHCPEGYTGDAYKQCIDIDECQIEGTCGVGAECINRDGSFSCECAEGTIPDPDPRVRCAEILLCKNNKECPGNSICDQNSRCLCPEPNVGNECRHPCETLHCGSTIEEGPSEKQLCSSDEECPNTLSCMNRTCLSPCGGVSCGPNAFCEVDNHAAWCRCNPGYTKPEGGKCISGCDSFSCASRAQCIISKSGPTCVCPEGMVGNPFPGGSCRRDVCGPGAPCDGTLSCVAGRCRQRCEGVLFHHQLVNQHVEKMHIVFMVK</sequence>
<proteinExistence type="predicted"/>
<evidence type="ECO:0000313" key="1">
    <source>
        <dbReference type="EMBL" id="KAI8434991.1"/>
    </source>
</evidence>
<evidence type="ECO:0000313" key="2">
    <source>
        <dbReference type="Proteomes" id="UP001064048"/>
    </source>
</evidence>
<protein>
    <submittedName>
        <fullName evidence="1">Uncharacterized protein</fullName>
    </submittedName>
</protein>
<dbReference type="Proteomes" id="UP001064048">
    <property type="component" value="Chromosome 5"/>
</dbReference>